<dbReference type="GO" id="GO:0003677">
    <property type="term" value="F:DNA binding"/>
    <property type="evidence" value="ECO:0007669"/>
    <property type="project" value="UniProtKB-KW"/>
</dbReference>
<comment type="similarity">
    <text evidence="1">Belongs to the LysR transcriptional regulatory family.</text>
</comment>
<dbReference type="GO" id="GO:0005829">
    <property type="term" value="C:cytosol"/>
    <property type="evidence" value="ECO:0007669"/>
    <property type="project" value="TreeGrafter"/>
</dbReference>
<keyword evidence="7" id="KW-1185">Reference proteome</keyword>
<comment type="caution">
    <text evidence="6">The sequence shown here is derived from an EMBL/GenBank/DDBJ whole genome shotgun (WGS) entry which is preliminary data.</text>
</comment>
<dbReference type="SUPFAM" id="SSF46785">
    <property type="entry name" value="Winged helix' DNA-binding domain"/>
    <property type="match status" value="1"/>
</dbReference>
<evidence type="ECO:0000313" key="6">
    <source>
        <dbReference type="EMBL" id="RBO95476.1"/>
    </source>
</evidence>
<dbReference type="Pfam" id="PF00126">
    <property type="entry name" value="HTH_1"/>
    <property type="match status" value="1"/>
</dbReference>
<dbReference type="Gene3D" id="3.40.190.10">
    <property type="entry name" value="Periplasmic binding protein-like II"/>
    <property type="match status" value="2"/>
</dbReference>
<evidence type="ECO:0000313" key="7">
    <source>
        <dbReference type="Proteomes" id="UP000252893"/>
    </source>
</evidence>
<dbReference type="InterPro" id="IPR005119">
    <property type="entry name" value="LysR_subst-bd"/>
</dbReference>
<evidence type="ECO:0000256" key="4">
    <source>
        <dbReference type="ARBA" id="ARBA00023163"/>
    </source>
</evidence>
<dbReference type="AlphaFoldDB" id="A0A366DZD9"/>
<dbReference type="EMBL" id="QNRH01000003">
    <property type="protein sequence ID" value="RBO95476.1"/>
    <property type="molecule type" value="Genomic_DNA"/>
</dbReference>
<organism evidence="6 7">
    <name type="scientific">Pseudochrobactrum asaccharolyticum</name>
    <dbReference type="NCBI Taxonomy" id="354351"/>
    <lineage>
        <taxon>Bacteria</taxon>
        <taxon>Pseudomonadati</taxon>
        <taxon>Pseudomonadota</taxon>
        <taxon>Alphaproteobacteria</taxon>
        <taxon>Hyphomicrobiales</taxon>
        <taxon>Brucellaceae</taxon>
        <taxon>Pseudochrobactrum</taxon>
    </lineage>
</organism>
<name>A0A366DZD9_9HYPH</name>
<dbReference type="InterPro" id="IPR036388">
    <property type="entry name" value="WH-like_DNA-bd_sf"/>
</dbReference>
<reference evidence="6 7" key="1">
    <citation type="submission" date="2018-06" db="EMBL/GenBank/DDBJ databases">
        <title>Genomic Encyclopedia of Type Strains, Phase IV (KMG-IV): sequencing the most valuable type-strain genomes for metagenomic binning, comparative biology and taxonomic classification.</title>
        <authorList>
            <person name="Goeker M."/>
        </authorList>
    </citation>
    <scope>NUCLEOTIDE SEQUENCE [LARGE SCALE GENOMIC DNA]</scope>
    <source>
        <strain evidence="6 7">DSM 25619</strain>
    </source>
</reference>
<dbReference type="Pfam" id="PF03466">
    <property type="entry name" value="LysR_substrate"/>
    <property type="match status" value="1"/>
</dbReference>
<feature type="domain" description="HTH lysR-type" evidence="5">
    <location>
        <begin position="3"/>
        <end position="60"/>
    </location>
</feature>
<dbReference type="PANTHER" id="PTHR30419:SF28">
    <property type="entry name" value="HTH-TYPE TRANSCRIPTIONAL REGULATOR BSDA"/>
    <property type="match status" value="1"/>
</dbReference>
<protein>
    <submittedName>
        <fullName evidence="6">DNA-binding transcriptional LysR family regulator</fullName>
    </submittedName>
</protein>
<evidence type="ECO:0000256" key="3">
    <source>
        <dbReference type="ARBA" id="ARBA00023125"/>
    </source>
</evidence>
<sequence length="315" mass="34800">MKLSLRQVRYITEVARLGSILAAGQTLNVSQSSIIAAIKLAEGDMNALLFERRPSRDVTTTSVGDRFISAAQTLLVAEENFDQSLLSLSGKQLPEIKIGCFEPFGSLFMPDLIRAFSNRVGTINVSLFEGDQIQLQRWLSSKMVDFVITYDLGPSFNGNVTQICQVPPHVMIACGDDLEKRDILSLSEVADRPLVLLDLPHTVTYLLALFDTLALRPKVGFRTRSYSTLCRAVAAGFGVSVLNMRPLLGTKSDHNSVIRRPLIDTLPQPALIVVEDLSAKKPEYTHYFIQVVRDFFYAHGFPITDKIPVPSSAGN</sequence>
<dbReference type="PANTHER" id="PTHR30419">
    <property type="entry name" value="HTH-TYPE TRANSCRIPTIONAL REGULATOR YBHD"/>
    <property type="match status" value="1"/>
</dbReference>
<dbReference type="Proteomes" id="UP000252893">
    <property type="component" value="Unassembled WGS sequence"/>
</dbReference>
<dbReference type="RefSeq" id="WP_170137464.1">
    <property type="nucleotide sequence ID" value="NZ_JBHEEG010000008.1"/>
</dbReference>
<accession>A0A366DZD9</accession>
<evidence type="ECO:0000256" key="1">
    <source>
        <dbReference type="ARBA" id="ARBA00009437"/>
    </source>
</evidence>
<proteinExistence type="inferred from homology"/>
<dbReference type="InterPro" id="IPR036390">
    <property type="entry name" value="WH_DNA-bd_sf"/>
</dbReference>
<dbReference type="PROSITE" id="PS50931">
    <property type="entry name" value="HTH_LYSR"/>
    <property type="match status" value="1"/>
</dbReference>
<gene>
    <name evidence="6" type="ORF">DFR47_10339</name>
</gene>
<keyword evidence="4" id="KW-0804">Transcription</keyword>
<keyword evidence="3 6" id="KW-0238">DNA-binding</keyword>
<keyword evidence="2" id="KW-0805">Transcription regulation</keyword>
<dbReference type="InterPro" id="IPR000847">
    <property type="entry name" value="LysR_HTH_N"/>
</dbReference>
<dbReference type="InterPro" id="IPR050950">
    <property type="entry name" value="HTH-type_LysR_regulators"/>
</dbReference>
<evidence type="ECO:0000259" key="5">
    <source>
        <dbReference type="PROSITE" id="PS50931"/>
    </source>
</evidence>
<dbReference type="Gene3D" id="1.10.10.10">
    <property type="entry name" value="Winged helix-like DNA-binding domain superfamily/Winged helix DNA-binding domain"/>
    <property type="match status" value="1"/>
</dbReference>
<evidence type="ECO:0000256" key="2">
    <source>
        <dbReference type="ARBA" id="ARBA00023015"/>
    </source>
</evidence>
<dbReference type="GO" id="GO:0003700">
    <property type="term" value="F:DNA-binding transcription factor activity"/>
    <property type="evidence" value="ECO:0007669"/>
    <property type="project" value="InterPro"/>
</dbReference>
<dbReference type="SUPFAM" id="SSF53850">
    <property type="entry name" value="Periplasmic binding protein-like II"/>
    <property type="match status" value="1"/>
</dbReference>